<keyword evidence="4" id="KW-0597">Phosphoprotein</keyword>
<dbReference type="Gene3D" id="1.10.1200.10">
    <property type="entry name" value="ACP-like"/>
    <property type="match status" value="1"/>
</dbReference>
<dbReference type="Pfam" id="PF00975">
    <property type="entry name" value="Thioesterase"/>
    <property type="match status" value="1"/>
</dbReference>
<dbReference type="InterPro" id="IPR013217">
    <property type="entry name" value="Methyltransf_12"/>
</dbReference>
<evidence type="ECO:0000313" key="7">
    <source>
        <dbReference type="EMBL" id="OQM42253.1"/>
    </source>
</evidence>
<dbReference type="InterPro" id="IPR029058">
    <property type="entry name" value="AB_hydrolase_fold"/>
</dbReference>
<dbReference type="InterPro" id="IPR000873">
    <property type="entry name" value="AMP-dep_synth/lig_dom"/>
</dbReference>
<dbReference type="Pfam" id="PF00550">
    <property type="entry name" value="PP-binding"/>
    <property type="match status" value="1"/>
</dbReference>
<dbReference type="Gene3D" id="3.40.50.150">
    <property type="entry name" value="Vaccinia Virus protein VP39"/>
    <property type="match status" value="1"/>
</dbReference>
<dbReference type="InterPro" id="IPR036736">
    <property type="entry name" value="ACP-like_sf"/>
</dbReference>
<feature type="domain" description="Carrier" evidence="6">
    <location>
        <begin position="1409"/>
        <end position="1490"/>
    </location>
</feature>
<gene>
    <name evidence="7" type="ORF">BZK42_12065</name>
</gene>
<dbReference type="SUPFAM" id="SSF53335">
    <property type="entry name" value="S-adenosyl-L-methionine-dependent methyltransferases"/>
    <property type="match status" value="1"/>
</dbReference>
<protein>
    <recommendedName>
        <fullName evidence="6">Carrier domain-containing protein</fullName>
    </recommendedName>
</protein>
<comment type="pathway">
    <text evidence="2">Siderophore biosynthesis.</text>
</comment>
<dbReference type="InterPro" id="IPR041464">
    <property type="entry name" value="TubC_N"/>
</dbReference>
<dbReference type="Gene3D" id="3.30.559.10">
    <property type="entry name" value="Chloramphenicol acetyltransferase-like domain"/>
    <property type="match status" value="1"/>
</dbReference>
<dbReference type="PROSITE" id="PS00455">
    <property type="entry name" value="AMP_BINDING"/>
    <property type="match status" value="1"/>
</dbReference>
<evidence type="ECO:0000256" key="2">
    <source>
        <dbReference type="ARBA" id="ARBA00004924"/>
    </source>
</evidence>
<dbReference type="Pfam" id="PF00501">
    <property type="entry name" value="AMP-binding"/>
    <property type="match status" value="1"/>
</dbReference>
<dbReference type="FunFam" id="3.30.559.10:FF:000023">
    <property type="entry name" value="Non-ribosomal peptide synthetase"/>
    <property type="match status" value="1"/>
</dbReference>
<dbReference type="InterPro" id="IPR009081">
    <property type="entry name" value="PP-bd_ACP"/>
</dbReference>
<proteinExistence type="predicted"/>
<dbReference type="PROSITE" id="PS50075">
    <property type="entry name" value="CARRIER"/>
    <property type="match status" value="1"/>
</dbReference>
<dbReference type="InterPro" id="IPR001242">
    <property type="entry name" value="Condensation_dom"/>
</dbReference>
<dbReference type="Gene3D" id="3.30.300.30">
    <property type="match status" value="1"/>
</dbReference>
<evidence type="ECO:0000256" key="3">
    <source>
        <dbReference type="ARBA" id="ARBA00022450"/>
    </source>
</evidence>
<dbReference type="EMBL" id="NAEW01000004">
    <property type="protein sequence ID" value="OQM42253.1"/>
    <property type="molecule type" value="Genomic_DNA"/>
</dbReference>
<dbReference type="SUPFAM" id="SSF56801">
    <property type="entry name" value="Acetyl-CoA synthetase-like"/>
    <property type="match status" value="1"/>
</dbReference>
<dbReference type="GO" id="GO:0016874">
    <property type="term" value="F:ligase activity"/>
    <property type="evidence" value="ECO:0007669"/>
    <property type="project" value="UniProtKB-KW"/>
</dbReference>
<dbReference type="InterPro" id="IPR010071">
    <property type="entry name" value="AA_adenyl_dom"/>
</dbReference>
<dbReference type="InterPro" id="IPR044894">
    <property type="entry name" value="TubC_N_sf"/>
</dbReference>
<dbReference type="Gene3D" id="3.40.50.1820">
    <property type="entry name" value="alpha/beta hydrolase"/>
    <property type="match status" value="1"/>
</dbReference>
<dbReference type="Gene3D" id="3.40.50.980">
    <property type="match status" value="2"/>
</dbReference>
<evidence type="ECO:0000256" key="1">
    <source>
        <dbReference type="ARBA" id="ARBA00001957"/>
    </source>
</evidence>
<dbReference type="PROSITE" id="PS00012">
    <property type="entry name" value="PHOSPHOPANTETHEINE"/>
    <property type="match status" value="1"/>
</dbReference>
<dbReference type="InterPro" id="IPR029063">
    <property type="entry name" value="SAM-dependent_MTases_sf"/>
</dbReference>
<dbReference type="Pfam" id="PF18563">
    <property type="entry name" value="TubC_N"/>
    <property type="match status" value="1"/>
</dbReference>
<dbReference type="FunFam" id="3.40.50.12780:FF:000012">
    <property type="entry name" value="Non-ribosomal peptide synthetase"/>
    <property type="match status" value="1"/>
</dbReference>
<dbReference type="GO" id="GO:0009403">
    <property type="term" value="P:toxin biosynthetic process"/>
    <property type="evidence" value="ECO:0007669"/>
    <property type="project" value="UniProtKB-ARBA"/>
</dbReference>
<dbReference type="InterPro" id="IPR023213">
    <property type="entry name" value="CAT-like_dom_sf"/>
</dbReference>
<keyword evidence="5" id="KW-0436">Ligase</keyword>
<organism evidence="7 8">
    <name type="scientific">Citrobacter braakii</name>
    <dbReference type="NCBI Taxonomy" id="57706"/>
    <lineage>
        <taxon>Bacteria</taxon>
        <taxon>Pseudomonadati</taxon>
        <taxon>Pseudomonadota</taxon>
        <taxon>Gammaproteobacteria</taxon>
        <taxon>Enterobacterales</taxon>
        <taxon>Enterobacteriaceae</taxon>
        <taxon>Citrobacter</taxon>
        <taxon>Citrobacter freundii complex</taxon>
    </lineage>
</organism>
<dbReference type="SUPFAM" id="SSF52777">
    <property type="entry name" value="CoA-dependent acyltransferases"/>
    <property type="match status" value="2"/>
</dbReference>
<dbReference type="SUPFAM" id="SSF47336">
    <property type="entry name" value="ACP-like"/>
    <property type="match status" value="1"/>
</dbReference>
<evidence type="ECO:0000256" key="4">
    <source>
        <dbReference type="ARBA" id="ARBA00022553"/>
    </source>
</evidence>
<dbReference type="CDD" id="cd19535">
    <property type="entry name" value="Cyc_NRPS"/>
    <property type="match status" value="1"/>
</dbReference>
<comment type="cofactor">
    <cofactor evidence="1">
        <name>pantetheine 4'-phosphate</name>
        <dbReference type="ChEBI" id="CHEBI:47942"/>
    </cofactor>
</comment>
<dbReference type="InterPro" id="IPR001031">
    <property type="entry name" value="Thioesterase"/>
</dbReference>
<dbReference type="Gene3D" id="2.30.38.10">
    <property type="entry name" value="Luciferase, Domain 3"/>
    <property type="match status" value="1"/>
</dbReference>
<dbReference type="GO" id="GO:0005737">
    <property type="term" value="C:cytoplasm"/>
    <property type="evidence" value="ECO:0007669"/>
    <property type="project" value="TreeGrafter"/>
</dbReference>
<dbReference type="RefSeq" id="WP_080859223.1">
    <property type="nucleotide sequence ID" value="NZ_CP077405.1"/>
</dbReference>
<dbReference type="SUPFAM" id="SSF53474">
    <property type="entry name" value="alpha/beta-Hydrolases"/>
    <property type="match status" value="1"/>
</dbReference>
<dbReference type="GO" id="GO:0043041">
    <property type="term" value="P:amino acid activation for nonribosomal peptide biosynthetic process"/>
    <property type="evidence" value="ECO:0007669"/>
    <property type="project" value="TreeGrafter"/>
</dbReference>
<dbReference type="CDD" id="cd02440">
    <property type="entry name" value="AdoMet_MTases"/>
    <property type="match status" value="1"/>
</dbReference>
<dbReference type="InterPro" id="IPR006162">
    <property type="entry name" value="Ppantetheine_attach_site"/>
</dbReference>
<dbReference type="InterPro" id="IPR020845">
    <property type="entry name" value="AMP-binding_CS"/>
</dbReference>
<dbReference type="Pfam" id="PF00668">
    <property type="entry name" value="Condensation"/>
    <property type="match status" value="1"/>
</dbReference>
<dbReference type="InterPro" id="IPR045851">
    <property type="entry name" value="AMP-bd_C_sf"/>
</dbReference>
<dbReference type="Proteomes" id="UP000192573">
    <property type="component" value="Unassembled WGS sequence"/>
</dbReference>
<dbReference type="GO" id="GO:0031177">
    <property type="term" value="F:phosphopantetheine binding"/>
    <property type="evidence" value="ECO:0007669"/>
    <property type="project" value="TreeGrafter"/>
</dbReference>
<evidence type="ECO:0000313" key="8">
    <source>
        <dbReference type="Proteomes" id="UP000192573"/>
    </source>
</evidence>
<dbReference type="PANTHER" id="PTHR45527">
    <property type="entry name" value="NONRIBOSOMAL PEPTIDE SYNTHETASE"/>
    <property type="match status" value="1"/>
</dbReference>
<sequence>MNVSLLIQQFKEAGITLWVEGDSLRYRAPASTMTSERLSLLKLHKSELLLALATPKWISDPANRFTPYPLTGIQSAYLLGRNKAFTLGDVDCHGYLEFRFNKLDQLRLERAWNLLIARHDMLRTIVYDNGTQQTLSTVPPVSIECTDIGSLSEEAQKQFLQQRRTVLSIYQGQPDCWPLITLFVTKLHDVDILHISFNLLVCDFQSARLLLTQLSDAYYGQLIPEPEIQFRDYVLNSLRLRNTPAYKLAQDYWLKRIDDFPTAPVLPSFSGVVSKHFYRENFVLSPEQFAQLNKWAALNEIGVNALFVTLYALTLQRWGAGNHFGLSLTMMQRLPLHNSVDQVIGDFSAVELLEINLVSQLNIVEQVKVVQDRLWCDLDHSLFTGIDLLRELVRRRGRETALYPVAFTSAISDGSDCCTHLMKGASQAYGITQTPQVALDCQIAPGESGLNINWDIREGTMEHHTCVEMFDAFRNTILTLCQDENAWFRPITIPLPETQILRHKTFNASECVLPEGLIHAPVWQQAERTPDALAVTDPHRQVNYRQLVDEAEHLAACMLAQGVKQGDRIVIAIEKCIEQIVAVLATMRAGAVWIPLDLSLPLKRQQWLLKLAQPAAILACRENFSVNNGTILLPPVIYVDDVNDIHLPASWPDVTSDSLAYIIFTSGSTGEPKGVMIAHAAARNTIEAVNQWIKPALTDRLLGLANLSFDLAVYDIFGILSSGAALILPASHHRSNPSQLAKMVADQKITLWNSVPAQFTILVDYLQNEGVLPCPYLRAVLLSGDWIPVDLPARARNYLPEAQMYSLGGATEVSIWSVIYPINDIKPEWSSIPYGRPLANQRLYVLDGELNEQPDGVAGELYIGGKGLAIGYFRDEEKTTQRFITHPQNGERLYRTGDLACSLIDGTLQFLGREDNQLKIRGHRVELAEVERTLIRHQDVATASAIVVDRGKSTQRLVAFVTAAPRRKLQPISQVATVLQQRATDLADTMNRPGVMKIAQGIEDVSLLAMAQALLTLPVFSSGETPISLAVMVSSGAVASRHERLISRWLRALCEQGFLRQTDETHFIPVRPVNAEEVEQRWQELHRLEAEVNWGASVLNYMHSCHRVLPALMRNDVDPLDLLFPEGQTHVAEAAYRDNLVSRIMNNLVCSVICQIAREKKGETLHLLEVGAGVGGTSLDLIPSLAEFSVDYLFSDLSHYFLNEAEKRFSDYPWVRYGLYDINKPCLEQGIEPGSRDVILCANVLHNSRHAEKVIASLKEILSPGGWLVFIEATSNSYQIMSSMEFKDGLSGFEDCRRTLESTFIDIQGWKNYLQQAGADEVVIAPHNELELECLGQHVFAARFKTQYARLHQQDLQKHLRQWLPGWMHPDAIHILDRFPLTANGKIDRQILTGLIPHQRTANPVITEPPANALEKDIAAIWQSVLKVDNIGRHDNFFALGGDSLLVAQVVSRLRASLPQAAGWDWDTLLRAMLNEKSLATLALRFNHQQDFDYALHEIQPGTDSAPALLLIHDGSGTLAPYRPMLEKIPTSMRVLGLALNTSESFLAQPPESAITMLAERAVELLAMRNETAPLHIIGYCLGGMLAWEIASRLRNAGQEVSQLSIISSYPVPFRIEDDLLVEYIFARVMQANPIQLGYPQDEIAFQQLINRIREETPGMVPQGSLARFTTNGRDATSLAIQQLAKMDPESRLEAIRRHSHFATSELNHPSRFKEQLRLIRHSLLAVHEHRLQTSSYPVTFVRQLGEMQVLPGMNSEMTSFWQRHCVDPLKLYDVPGDHFSCMDGANCMHILDALGLIPMRGMVRE</sequence>
<dbReference type="NCBIfam" id="TIGR01733">
    <property type="entry name" value="AA-adenyl-dom"/>
    <property type="match status" value="1"/>
</dbReference>
<name>A0A1V8P0Y3_CITBR</name>
<dbReference type="PANTHER" id="PTHR45527:SF10">
    <property type="entry name" value="PYOCHELIN SYNTHASE PCHF"/>
    <property type="match status" value="1"/>
</dbReference>
<evidence type="ECO:0000256" key="5">
    <source>
        <dbReference type="ARBA" id="ARBA00022598"/>
    </source>
</evidence>
<dbReference type="Gene3D" id="3.30.559.30">
    <property type="entry name" value="Nonribosomal peptide synthetase, condensation domain"/>
    <property type="match status" value="1"/>
</dbReference>
<accession>A0A1V8P0Y3</accession>
<comment type="caution">
    <text evidence="7">The sequence shown here is derived from an EMBL/GenBank/DDBJ whole genome shotgun (WGS) entry which is preliminary data.</text>
</comment>
<keyword evidence="3" id="KW-0596">Phosphopantetheine</keyword>
<dbReference type="Gene3D" id="1.10.10.1830">
    <property type="entry name" value="Non-ribosomal peptide synthase, adenylation domain"/>
    <property type="match status" value="1"/>
</dbReference>
<reference evidence="7 8" key="1">
    <citation type="submission" date="2017-03" db="EMBL/GenBank/DDBJ databases">
        <authorList>
            <person name="Afonso C.L."/>
            <person name="Miller P.J."/>
            <person name="Scott M.A."/>
            <person name="Spackman E."/>
            <person name="Goraichik I."/>
            <person name="Dimitrov K.M."/>
            <person name="Suarez D.L."/>
            <person name="Swayne D.E."/>
        </authorList>
    </citation>
    <scope>NUCLEOTIDE SEQUENCE [LARGE SCALE GENOMIC DNA]</scope>
    <source>
        <strain evidence="7 8">ATCC 51113</strain>
    </source>
</reference>
<dbReference type="Pfam" id="PF08242">
    <property type="entry name" value="Methyltransf_12"/>
    <property type="match status" value="1"/>
</dbReference>
<dbReference type="InterPro" id="IPR057737">
    <property type="entry name" value="Condensation_MtbB-like"/>
</dbReference>
<evidence type="ECO:0000259" key="6">
    <source>
        <dbReference type="PROSITE" id="PS50075"/>
    </source>
</evidence>